<accession>A0A432ZPX7</accession>
<keyword evidence="3" id="KW-0812">Transmembrane</keyword>
<proteinExistence type="predicted"/>
<evidence type="ECO:0000256" key="2">
    <source>
        <dbReference type="SAM" id="MobiDB-lite"/>
    </source>
</evidence>
<keyword evidence="5" id="KW-1185">Reference proteome</keyword>
<evidence type="ECO:0000313" key="4">
    <source>
        <dbReference type="EMBL" id="RUO79876.1"/>
    </source>
</evidence>
<comment type="caution">
    <text evidence="4">The sequence shown here is derived from an EMBL/GenBank/DDBJ whole genome shotgun (WGS) entry which is preliminary data.</text>
</comment>
<keyword evidence="1" id="KW-0175">Coiled coil</keyword>
<dbReference type="PANTHER" id="PTHR38043:SF1">
    <property type="entry name" value="PROTEIN HEMX"/>
    <property type="match status" value="1"/>
</dbReference>
<feature type="transmembrane region" description="Helical" evidence="3">
    <location>
        <begin position="31"/>
        <end position="53"/>
    </location>
</feature>
<keyword evidence="3" id="KW-1133">Transmembrane helix</keyword>
<feature type="region of interest" description="Disordered" evidence="2">
    <location>
        <begin position="1"/>
        <end position="24"/>
    </location>
</feature>
<name>A0A432ZPX7_9GAMM</name>
<sequence>MTDEQKPTSQAEASAPQEATTTSSSSAARPVTVAIVLWLLLLASIAAAGYFYLWPRWQGLNQQLSSVQQQLQQRQQYASQHSVTQLQQQLQQLQQQQSQWQQLADQQQQLSQALAAQDNSIQRVLKRLDTLTEQRPNQWRWLEAKQWISAAARALWVSHDSAAAIQWLHQADAQIASIEQPEAIAVRQDIADDIAILEALPKRDTTELQLTLRGLAKRSQQLNLVNATKATQESNQQQQTSASWSDWKTNFLSNWNAFLDQFIRIQPSTEKAKPLPSPQLLALRQQQIQSLFMLAQQAVAMEQPEVYVQALQQITELAPETFQQSAARDDLLERVNGLAKHDIVSHYPQQLQSLQRIQQLLSRGGSA</sequence>
<gene>
    <name evidence="4" type="ORF">CWI84_07905</name>
</gene>
<dbReference type="OrthoDB" id="5739852at2"/>
<protein>
    <recommendedName>
        <fullName evidence="6">Heme biosynthesis operon protein HemX</fullName>
    </recommendedName>
</protein>
<evidence type="ECO:0000256" key="3">
    <source>
        <dbReference type="SAM" id="Phobius"/>
    </source>
</evidence>
<evidence type="ECO:0008006" key="6">
    <source>
        <dbReference type="Google" id="ProtNLM"/>
    </source>
</evidence>
<organism evidence="4 5">
    <name type="scientific">Idiomarina tyrosinivorans</name>
    <dbReference type="NCBI Taxonomy" id="1445662"/>
    <lineage>
        <taxon>Bacteria</taxon>
        <taxon>Pseudomonadati</taxon>
        <taxon>Pseudomonadota</taxon>
        <taxon>Gammaproteobacteria</taxon>
        <taxon>Alteromonadales</taxon>
        <taxon>Idiomarinaceae</taxon>
        <taxon>Idiomarina</taxon>
    </lineage>
</organism>
<dbReference type="RefSeq" id="WP_126842051.1">
    <property type="nucleotide sequence ID" value="NZ_PIQH01000007.1"/>
</dbReference>
<dbReference type="PANTHER" id="PTHR38043">
    <property type="entry name" value="PROTEIN HEMX"/>
    <property type="match status" value="1"/>
</dbReference>
<dbReference type="InterPro" id="IPR007470">
    <property type="entry name" value="HemX"/>
</dbReference>
<feature type="coiled-coil region" evidence="1">
    <location>
        <begin position="83"/>
        <end position="134"/>
    </location>
</feature>
<dbReference type="EMBL" id="PIQH01000007">
    <property type="protein sequence ID" value="RUO79876.1"/>
    <property type="molecule type" value="Genomic_DNA"/>
</dbReference>
<feature type="compositionally biased region" description="Low complexity" evidence="2">
    <location>
        <begin position="8"/>
        <end position="24"/>
    </location>
</feature>
<dbReference type="AlphaFoldDB" id="A0A432ZPX7"/>
<evidence type="ECO:0000256" key="1">
    <source>
        <dbReference type="SAM" id="Coils"/>
    </source>
</evidence>
<dbReference type="Proteomes" id="UP000287996">
    <property type="component" value="Unassembled WGS sequence"/>
</dbReference>
<dbReference type="Pfam" id="PF04375">
    <property type="entry name" value="HemX"/>
    <property type="match status" value="1"/>
</dbReference>
<evidence type="ECO:0000313" key="5">
    <source>
        <dbReference type="Proteomes" id="UP000287996"/>
    </source>
</evidence>
<reference evidence="4 5" key="1">
    <citation type="journal article" date="2011" name="Front. Microbiol.">
        <title>Genomic signatures of strain selection and enhancement in Bacillus atrophaeus var. globigii, a historical biowarfare simulant.</title>
        <authorList>
            <person name="Gibbons H.S."/>
            <person name="Broomall S.M."/>
            <person name="McNew L.A."/>
            <person name="Daligault H."/>
            <person name="Chapman C."/>
            <person name="Bruce D."/>
            <person name="Karavis M."/>
            <person name="Krepps M."/>
            <person name="McGregor P.A."/>
            <person name="Hong C."/>
            <person name="Park K.H."/>
            <person name="Akmal A."/>
            <person name="Feldman A."/>
            <person name="Lin J.S."/>
            <person name="Chang W.E."/>
            <person name="Higgs B.W."/>
            <person name="Demirev P."/>
            <person name="Lindquist J."/>
            <person name="Liem A."/>
            <person name="Fochler E."/>
            <person name="Read T.D."/>
            <person name="Tapia R."/>
            <person name="Johnson S."/>
            <person name="Bishop-Lilly K.A."/>
            <person name="Detter C."/>
            <person name="Han C."/>
            <person name="Sozhamannan S."/>
            <person name="Rosenzweig C.N."/>
            <person name="Skowronski E.W."/>
        </authorList>
    </citation>
    <scope>NUCLEOTIDE SEQUENCE [LARGE SCALE GENOMIC DNA]</scope>
    <source>
        <strain evidence="4 5">CC-PW-9</strain>
    </source>
</reference>
<keyword evidence="3" id="KW-0472">Membrane</keyword>